<dbReference type="InterPro" id="IPR007016">
    <property type="entry name" value="O-antigen_ligase-rel_domated"/>
</dbReference>
<evidence type="ECO:0000313" key="7">
    <source>
        <dbReference type="EMBL" id="AYB31110.1"/>
    </source>
</evidence>
<organism evidence="7 8">
    <name type="scientific">Chryseolinea soli</name>
    <dbReference type="NCBI Taxonomy" id="2321403"/>
    <lineage>
        <taxon>Bacteria</taxon>
        <taxon>Pseudomonadati</taxon>
        <taxon>Bacteroidota</taxon>
        <taxon>Cytophagia</taxon>
        <taxon>Cytophagales</taxon>
        <taxon>Fulvivirgaceae</taxon>
        <taxon>Chryseolinea</taxon>
    </lineage>
</organism>
<dbReference type="PANTHER" id="PTHR37422:SF13">
    <property type="entry name" value="LIPOPOLYSACCHARIDE BIOSYNTHESIS PROTEIN PA4999-RELATED"/>
    <property type="match status" value="1"/>
</dbReference>
<proteinExistence type="predicted"/>
<protein>
    <recommendedName>
        <fullName evidence="6">O-antigen ligase-related domain-containing protein</fullName>
    </recommendedName>
</protein>
<keyword evidence="8" id="KW-1185">Reference proteome</keyword>
<feature type="transmembrane region" description="Helical" evidence="5">
    <location>
        <begin position="133"/>
        <end position="156"/>
    </location>
</feature>
<dbReference type="RefSeq" id="WP_119754392.1">
    <property type="nucleotide sequence ID" value="NZ_CP032382.1"/>
</dbReference>
<feature type="transmembrane region" description="Helical" evidence="5">
    <location>
        <begin position="337"/>
        <end position="360"/>
    </location>
</feature>
<feature type="transmembrane region" description="Helical" evidence="5">
    <location>
        <begin position="43"/>
        <end position="59"/>
    </location>
</feature>
<feature type="transmembrane region" description="Helical" evidence="5">
    <location>
        <begin position="196"/>
        <end position="226"/>
    </location>
</feature>
<dbReference type="Pfam" id="PF04932">
    <property type="entry name" value="Wzy_C"/>
    <property type="match status" value="1"/>
</dbReference>
<evidence type="ECO:0000313" key="8">
    <source>
        <dbReference type="Proteomes" id="UP000266183"/>
    </source>
</evidence>
<accession>A0A385SNS4</accession>
<name>A0A385SNS4_9BACT</name>
<evidence type="ECO:0000256" key="4">
    <source>
        <dbReference type="ARBA" id="ARBA00023136"/>
    </source>
</evidence>
<evidence type="ECO:0000259" key="6">
    <source>
        <dbReference type="Pfam" id="PF04932"/>
    </source>
</evidence>
<dbReference type="AlphaFoldDB" id="A0A385SNS4"/>
<evidence type="ECO:0000256" key="5">
    <source>
        <dbReference type="SAM" id="Phobius"/>
    </source>
</evidence>
<keyword evidence="4 5" id="KW-0472">Membrane</keyword>
<evidence type="ECO:0000256" key="1">
    <source>
        <dbReference type="ARBA" id="ARBA00004141"/>
    </source>
</evidence>
<dbReference type="InterPro" id="IPR051533">
    <property type="entry name" value="WaaL-like"/>
</dbReference>
<gene>
    <name evidence="7" type="ORF">D4L85_11225</name>
</gene>
<sequence length="424" mass="48063">MRGNRSILLLFSVLLNIRLLTELPRALSLMGWADFGEADFNRLASTLLLLYCMVVLCVKRKLISPRLLSQVIVLALCFFLASTAIAINTFMTIGMPISGIFVVLLRFLIEIVLVAFAFNFVVTPRDLQDVFDFVFKPALAVFVLISAVQIATSSYADIQGVHRIQGPFGSPTTLAGFLHLFIVLTFYYYEGRRTTMFWILLGVQYLLLFYTGSIATVAAAFLFLFLVGRKQHWMRLKVFYRMVPFVVGAVVGGIVLKWESIANRLSVVMNLQNFKLSEGSSLKWRFDAWAAYVSLLENSFVKWIFGLGVGTQRFILHPAYPNSLWRKFDAPGTHNDYLAVLVDFGVLGLILMLGGLYLLFRAIRNVERNHPKLYYLRFYLVTVLLIMMTENYIDQLIMFTFLIFLTAIIRVNTAVAAPPVAENA</sequence>
<evidence type="ECO:0000256" key="2">
    <source>
        <dbReference type="ARBA" id="ARBA00022692"/>
    </source>
</evidence>
<reference evidence="8" key="1">
    <citation type="submission" date="2018-09" db="EMBL/GenBank/DDBJ databases">
        <title>Chryseolinea sp. KIS68-18 isolated from soil.</title>
        <authorList>
            <person name="Weon H.-Y."/>
            <person name="Kwon S.-W."/>
            <person name="Lee S.A."/>
        </authorList>
    </citation>
    <scope>NUCLEOTIDE SEQUENCE [LARGE SCALE GENOMIC DNA]</scope>
    <source>
        <strain evidence="8">KIS68-18</strain>
    </source>
</reference>
<dbReference type="PANTHER" id="PTHR37422">
    <property type="entry name" value="TEICHURONIC ACID BIOSYNTHESIS PROTEIN TUAE"/>
    <property type="match status" value="1"/>
</dbReference>
<feature type="transmembrane region" description="Helical" evidence="5">
    <location>
        <begin position="372"/>
        <end position="389"/>
    </location>
</feature>
<dbReference type="EMBL" id="CP032382">
    <property type="protein sequence ID" value="AYB31110.1"/>
    <property type="molecule type" value="Genomic_DNA"/>
</dbReference>
<feature type="transmembrane region" description="Helical" evidence="5">
    <location>
        <begin position="238"/>
        <end position="256"/>
    </location>
</feature>
<feature type="transmembrane region" description="Helical" evidence="5">
    <location>
        <begin position="71"/>
        <end position="91"/>
    </location>
</feature>
<feature type="domain" description="O-antigen ligase-related" evidence="6">
    <location>
        <begin position="212"/>
        <end position="352"/>
    </location>
</feature>
<dbReference type="Proteomes" id="UP000266183">
    <property type="component" value="Chromosome"/>
</dbReference>
<feature type="transmembrane region" description="Helical" evidence="5">
    <location>
        <begin position="396"/>
        <end position="417"/>
    </location>
</feature>
<feature type="transmembrane region" description="Helical" evidence="5">
    <location>
        <begin position="97"/>
        <end position="121"/>
    </location>
</feature>
<evidence type="ECO:0000256" key="3">
    <source>
        <dbReference type="ARBA" id="ARBA00022989"/>
    </source>
</evidence>
<dbReference type="KEGG" id="chk:D4L85_11225"/>
<feature type="transmembrane region" description="Helical" evidence="5">
    <location>
        <begin position="168"/>
        <end position="189"/>
    </location>
</feature>
<dbReference type="GO" id="GO:0016020">
    <property type="term" value="C:membrane"/>
    <property type="evidence" value="ECO:0007669"/>
    <property type="project" value="UniProtKB-SubCell"/>
</dbReference>
<comment type="subcellular location">
    <subcellularLocation>
        <location evidence="1">Membrane</location>
        <topology evidence="1">Multi-pass membrane protein</topology>
    </subcellularLocation>
</comment>
<keyword evidence="3 5" id="KW-1133">Transmembrane helix</keyword>
<keyword evidence="2 5" id="KW-0812">Transmembrane</keyword>